<reference evidence="9 10" key="1">
    <citation type="submission" date="2018-05" db="EMBL/GenBank/DDBJ databases">
        <title>Polaribacter aquimarinus sp. nov., isolated from sediment in a sediment of sea.</title>
        <authorList>
            <person name="Lu D."/>
        </authorList>
    </citation>
    <scope>NUCLEOTIDE SEQUENCE [LARGE SCALE GENOMIC DNA]</scope>
    <source>
        <strain evidence="9 10">ZY113</strain>
    </source>
</reference>
<evidence type="ECO:0000256" key="1">
    <source>
        <dbReference type="ARBA" id="ARBA00009375"/>
    </source>
</evidence>
<dbReference type="InterPro" id="IPR020097">
    <property type="entry name" value="PsdUridine_synth_TruA_a/b_dom"/>
</dbReference>
<dbReference type="PIRSF" id="PIRSF001430">
    <property type="entry name" value="tRNA_psdUrid_synth"/>
    <property type="match status" value="1"/>
</dbReference>
<comment type="function">
    <text evidence="4">Formation of pseudouridine at positions 38, 39 and 40 in the anticodon stem and loop of transfer RNAs.</text>
</comment>
<proteinExistence type="inferred from homology"/>
<feature type="binding site" evidence="4 6">
    <location>
        <position position="108"/>
    </location>
    <ligand>
        <name>substrate</name>
    </ligand>
</feature>
<comment type="caution">
    <text evidence="4">Lacks conserved residue(s) required for the propagation of feature annotation.</text>
</comment>
<dbReference type="NCBIfam" id="TIGR00071">
    <property type="entry name" value="hisT_truA"/>
    <property type="match status" value="1"/>
</dbReference>
<evidence type="ECO:0000256" key="6">
    <source>
        <dbReference type="PIRSR" id="PIRSR001430-2"/>
    </source>
</evidence>
<feature type="domain" description="Pseudouridine synthase I TruA alpha/beta" evidence="8">
    <location>
        <begin position="141"/>
        <end position="241"/>
    </location>
</feature>
<feature type="domain" description="Pseudouridine synthase I TruA alpha/beta" evidence="8">
    <location>
        <begin position="8"/>
        <end position="102"/>
    </location>
</feature>
<protein>
    <recommendedName>
        <fullName evidence="4">tRNA pseudouridine synthase A</fullName>
        <ecNumber evidence="4">5.4.99.12</ecNumber>
    </recommendedName>
    <alternativeName>
        <fullName evidence="4">tRNA pseudouridine(38-40) synthase</fullName>
    </alternativeName>
    <alternativeName>
        <fullName evidence="4">tRNA pseudouridylate synthase I</fullName>
    </alternativeName>
    <alternativeName>
        <fullName evidence="4">tRNA-uridine isomerase I</fullName>
    </alternativeName>
</protein>
<evidence type="ECO:0000313" key="9">
    <source>
        <dbReference type="EMBL" id="PWG04145.1"/>
    </source>
</evidence>
<dbReference type="Pfam" id="PF01416">
    <property type="entry name" value="PseudoU_synth_1"/>
    <property type="match status" value="2"/>
</dbReference>
<dbReference type="InterPro" id="IPR020103">
    <property type="entry name" value="PsdUridine_synth_cat_dom_sf"/>
</dbReference>
<keyword evidence="3 4" id="KW-0413">Isomerase</keyword>
<dbReference type="InterPro" id="IPR001406">
    <property type="entry name" value="PsdUridine_synth_TruA"/>
</dbReference>
<feature type="active site" description="Nucleophile" evidence="4 5">
    <location>
        <position position="51"/>
    </location>
</feature>
<dbReference type="GO" id="GO:0031119">
    <property type="term" value="P:tRNA pseudouridine synthesis"/>
    <property type="evidence" value="ECO:0007669"/>
    <property type="project" value="UniProtKB-UniRule"/>
</dbReference>
<dbReference type="GO" id="GO:0003723">
    <property type="term" value="F:RNA binding"/>
    <property type="evidence" value="ECO:0007669"/>
    <property type="project" value="InterPro"/>
</dbReference>
<comment type="subunit">
    <text evidence="4">Homodimer.</text>
</comment>
<comment type="catalytic activity">
    <reaction evidence="4 7">
        <text>uridine(38/39/40) in tRNA = pseudouridine(38/39/40) in tRNA</text>
        <dbReference type="Rhea" id="RHEA:22376"/>
        <dbReference type="Rhea" id="RHEA-COMP:10085"/>
        <dbReference type="Rhea" id="RHEA-COMP:10087"/>
        <dbReference type="ChEBI" id="CHEBI:65314"/>
        <dbReference type="ChEBI" id="CHEBI:65315"/>
        <dbReference type="EC" id="5.4.99.12"/>
    </reaction>
</comment>
<name>A0A2U2J724_9FLAO</name>
<dbReference type="OrthoDB" id="9811823at2"/>
<dbReference type="HAMAP" id="MF_00171">
    <property type="entry name" value="TruA"/>
    <property type="match status" value="1"/>
</dbReference>
<dbReference type="InterPro" id="IPR020094">
    <property type="entry name" value="TruA/RsuA/RluB/E/F_N"/>
</dbReference>
<dbReference type="CDD" id="cd02570">
    <property type="entry name" value="PseudoU_synth_EcTruA"/>
    <property type="match status" value="1"/>
</dbReference>
<dbReference type="EMBL" id="QFFG01000007">
    <property type="protein sequence ID" value="PWG04145.1"/>
    <property type="molecule type" value="Genomic_DNA"/>
</dbReference>
<dbReference type="PANTHER" id="PTHR11142:SF0">
    <property type="entry name" value="TRNA PSEUDOURIDINE SYNTHASE-LIKE 1"/>
    <property type="match status" value="1"/>
</dbReference>
<gene>
    <name evidence="4" type="primary">truA</name>
    <name evidence="9" type="ORF">DIS07_14360</name>
</gene>
<keyword evidence="10" id="KW-1185">Reference proteome</keyword>
<dbReference type="FunFam" id="3.30.70.580:FF:000001">
    <property type="entry name" value="tRNA pseudouridine synthase A"/>
    <property type="match status" value="1"/>
</dbReference>
<organism evidence="9 10">
    <name type="scientific">Polaribacter aquimarinus</name>
    <dbReference type="NCBI Taxonomy" id="2100726"/>
    <lineage>
        <taxon>Bacteria</taxon>
        <taxon>Pseudomonadati</taxon>
        <taxon>Bacteroidota</taxon>
        <taxon>Flavobacteriia</taxon>
        <taxon>Flavobacteriales</taxon>
        <taxon>Flavobacteriaceae</taxon>
    </lineage>
</organism>
<evidence type="ECO:0000259" key="8">
    <source>
        <dbReference type="Pfam" id="PF01416"/>
    </source>
</evidence>
<keyword evidence="2 4" id="KW-0819">tRNA processing</keyword>
<dbReference type="SUPFAM" id="SSF55120">
    <property type="entry name" value="Pseudouridine synthase"/>
    <property type="match status" value="1"/>
</dbReference>
<evidence type="ECO:0000256" key="3">
    <source>
        <dbReference type="ARBA" id="ARBA00023235"/>
    </source>
</evidence>
<dbReference type="Gene3D" id="3.30.70.580">
    <property type="entry name" value="Pseudouridine synthase I, catalytic domain, N-terminal subdomain"/>
    <property type="match status" value="1"/>
</dbReference>
<evidence type="ECO:0000256" key="2">
    <source>
        <dbReference type="ARBA" id="ARBA00022694"/>
    </source>
</evidence>
<evidence type="ECO:0000256" key="7">
    <source>
        <dbReference type="RuleBase" id="RU003792"/>
    </source>
</evidence>
<evidence type="ECO:0000256" key="4">
    <source>
        <dbReference type="HAMAP-Rule" id="MF_00171"/>
    </source>
</evidence>
<evidence type="ECO:0000256" key="5">
    <source>
        <dbReference type="PIRSR" id="PIRSR001430-1"/>
    </source>
</evidence>
<dbReference type="PANTHER" id="PTHR11142">
    <property type="entry name" value="PSEUDOURIDYLATE SYNTHASE"/>
    <property type="match status" value="1"/>
</dbReference>
<dbReference type="Gene3D" id="3.30.70.660">
    <property type="entry name" value="Pseudouridine synthase I, catalytic domain, C-terminal subdomain"/>
    <property type="match status" value="1"/>
</dbReference>
<sequence>MRYFIELSYNGKNYHGWQIQPDVVSVQEKVNHAVSTITQQKIEVVGAGRTDTGVHASQMFAHFDIEKELIGDVPHKLNSLLPRDIVVYNVFQVNDEKHARFDAISRSYEYKIWLGRNPFLLDFSWQIHSQKIDIDLMNDAAKLLLEFTDFQTFSKVKTDVYTYNCDITEAVWKQKGNELTFHITANRFLRNMVRAIVGTLIDVGLERIDKENFRKIIESKNRSNAGLSVPAKGLFLTNIKY</sequence>
<accession>A0A2U2J724</accession>
<dbReference type="EC" id="5.4.99.12" evidence="4"/>
<comment type="similarity">
    <text evidence="1 4 7">Belongs to the tRNA pseudouridine synthase TruA family.</text>
</comment>
<dbReference type="AlphaFoldDB" id="A0A2U2J724"/>
<comment type="caution">
    <text evidence="9">The sequence shown here is derived from an EMBL/GenBank/DDBJ whole genome shotgun (WGS) entry which is preliminary data.</text>
</comment>
<dbReference type="Proteomes" id="UP000245670">
    <property type="component" value="Unassembled WGS sequence"/>
</dbReference>
<dbReference type="RefSeq" id="WP_109405962.1">
    <property type="nucleotide sequence ID" value="NZ_QFFG01000007.1"/>
</dbReference>
<dbReference type="InterPro" id="IPR020095">
    <property type="entry name" value="PsdUridine_synth_TruA_C"/>
</dbReference>
<evidence type="ECO:0000313" key="10">
    <source>
        <dbReference type="Proteomes" id="UP000245670"/>
    </source>
</evidence>
<dbReference type="GO" id="GO:0160147">
    <property type="term" value="F:tRNA pseudouridine(38-40) synthase activity"/>
    <property type="evidence" value="ECO:0007669"/>
    <property type="project" value="UniProtKB-EC"/>
</dbReference>